<feature type="domain" description="PDIA6-like C-terminal thioredoxin-like" evidence="3">
    <location>
        <begin position="262"/>
        <end position="375"/>
    </location>
</feature>
<evidence type="ECO:0000259" key="2">
    <source>
        <dbReference type="Pfam" id="PF00085"/>
    </source>
</evidence>
<protein>
    <recommendedName>
        <fullName evidence="6">Thioredoxin domain-containing protein</fullName>
    </recommendedName>
</protein>
<dbReference type="Pfam" id="PF24541">
    <property type="entry name" value="Thioredox_PDIA6_C"/>
    <property type="match status" value="1"/>
</dbReference>
<keyword evidence="1" id="KW-0732">Signal</keyword>
<proteinExistence type="predicted"/>
<gene>
    <name evidence="4" type="ORF">PPRIM_AZ9-3.1.T0040081</name>
</gene>
<dbReference type="Pfam" id="PF00085">
    <property type="entry name" value="Thioredoxin"/>
    <property type="match status" value="1"/>
</dbReference>
<feature type="chain" id="PRO_5035876420" description="Thioredoxin domain-containing protein" evidence="1">
    <location>
        <begin position="17"/>
        <end position="394"/>
    </location>
</feature>
<name>A0A8S1JRL3_PARPR</name>
<evidence type="ECO:0008006" key="6">
    <source>
        <dbReference type="Google" id="ProtNLM"/>
    </source>
</evidence>
<comment type="caution">
    <text evidence="4">The sequence shown here is derived from an EMBL/GenBank/DDBJ whole genome shotgun (WGS) entry which is preliminary data.</text>
</comment>
<keyword evidence="5" id="KW-1185">Reference proteome</keyword>
<organism evidence="4 5">
    <name type="scientific">Paramecium primaurelia</name>
    <dbReference type="NCBI Taxonomy" id="5886"/>
    <lineage>
        <taxon>Eukaryota</taxon>
        <taxon>Sar</taxon>
        <taxon>Alveolata</taxon>
        <taxon>Ciliophora</taxon>
        <taxon>Intramacronucleata</taxon>
        <taxon>Oligohymenophorea</taxon>
        <taxon>Peniculida</taxon>
        <taxon>Parameciidae</taxon>
        <taxon>Paramecium</taxon>
    </lineage>
</organism>
<dbReference type="Proteomes" id="UP000688137">
    <property type="component" value="Unassembled WGS sequence"/>
</dbReference>
<dbReference type="InterPro" id="IPR057305">
    <property type="entry name" value="Thioredox_PDIA6_C"/>
</dbReference>
<feature type="domain" description="Thioredoxin" evidence="2">
    <location>
        <begin position="28"/>
        <end position="129"/>
    </location>
</feature>
<accession>A0A8S1JRL3</accession>
<dbReference type="OMA" id="FCYINNE"/>
<dbReference type="InterPro" id="IPR013766">
    <property type="entry name" value="Thioredoxin_domain"/>
</dbReference>
<evidence type="ECO:0000313" key="5">
    <source>
        <dbReference type="Proteomes" id="UP000688137"/>
    </source>
</evidence>
<evidence type="ECO:0000256" key="1">
    <source>
        <dbReference type="SAM" id="SignalP"/>
    </source>
</evidence>
<dbReference type="CDD" id="cd02961">
    <property type="entry name" value="PDI_a_family"/>
    <property type="match status" value="2"/>
</dbReference>
<sequence length="394" mass="45403">MKTSILVVILLSCTFAKQLYDVKKSYVTPVNEINFEKQINKIRQTTKYVTIVHFYKYSDGESRSFAPKYDEFTNEYKGIFRIASCDCDEAEKICQKESVSKFPTFRVYPPYPVPAIDYEGPLEIDGILKLATKYIHNNIIEINESNINTFINENPTVPKVVLFSEKKGFPLVYKGLSVEFEKKLSFGIVRSSEKALLDRYNIKAFPKLLLIKTNEKKPYPYTGEYKFKPMFDFLNVHSEVFVPGGGSSADSAATKEWMMQVVPQLHQRSANDICLKVESVICVILMNNGDKPNNELVDELKKLNQQYERHINRGTVFKFMWLDVKTESKWGQALEFQGEPKIVLLNPSKRKRFAIHDGEMTFEAIQRTLEKLISGDLKFKNLGESLPDFVKIDL</sequence>
<dbReference type="PANTHER" id="PTHR45184">
    <property type="entry name" value="DNAJ PROTEIN ERDJ3A"/>
    <property type="match status" value="1"/>
</dbReference>
<evidence type="ECO:0000313" key="4">
    <source>
        <dbReference type="EMBL" id="CAD8042866.1"/>
    </source>
</evidence>
<dbReference type="EMBL" id="CAJJDM010000001">
    <property type="protein sequence ID" value="CAD8042866.1"/>
    <property type="molecule type" value="Genomic_DNA"/>
</dbReference>
<feature type="signal peptide" evidence="1">
    <location>
        <begin position="1"/>
        <end position="16"/>
    </location>
</feature>
<evidence type="ECO:0000259" key="3">
    <source>
        <dbReference type="Pfam" id="PF24541"/>
    </source>
</evidence>
<dbReference type="AlphaFoldDB" id="A0A8S1JRL3"/>
<dbReference type="InterPro" id="IPR052842">
    <property type="entry name" value="ER_Co-chaperone"/>
</dbReference>
<dbReference type="PANTHER" id="PTHR45184:SF1">
    <property type="entry name" value="DNAJ PROTEIN ERDJ3A"/>
    <property type="match status" value="1"/>
</dbReference>
<reference evidence="4" key="1">
    <citation type="submission" date="2021-01" db="EMBL/GenBank/DDBJ databases">
        <authorList>
            <consortium name="Genoscope - CEA"/>
            <person name="William W."/>
        </authorList>
    </citation>
    <scope>NUCLEOTIDE SEQUENCE</scope>
</reference>